<dbReference type="InterPro" id="IPR014718">
    <property type="entry name" value="GH-type_carb-bd"/>
</dbReference>
<name>A0A7V6PBM2_9HYPH</name>
<dbReference type="GO" id="GO:0005975">
    <property type="term" value="P:carbohydrate metabolic process"/>
    <property type="evidence" value="ECO:0007669"/>
    <property type="project" value="InterPro"/>
</dbReference>
<reference evidence="1 2" key="1">
    <citation type="journal article" date="2020" name="Biotechnol. Biofuels">
        <title>New insights from the biogas microbiome by comprehensive genome-resolved metagenomics of nearly 1600 species originating from multiple anaerobic digesters.</title>
        <authorList>
            <person name="Campanaro S."/>
            <person name="Treu L."/>
            <person name="Rodriguez-R L.M."/>
            <person name="Kovalovszki A."/>
            <person name="Ziels R.M."/>
            <person name="Maus I."/>
            <person name="Zhu X."/>
            <person name="Kougias P.G."/>
            <person name="Basile A."/>
            <person name="Luo G."/>
            <person name="Schluter A."/>
            <person name="Konstantinidis K.T."/>
            <person name="Angelidaki I."/>
        </authorList>
    </citation>
    <scope>NUCLEOTIDE SEQUENCE [LARGE SCALE GENOMIC DNA]</scope>
    <source>
        <strain evidence="1">AS04akNAM_66</strain>
    </source>
</reference>
<gene>
    <name evidence="1" type="ORF">GXX48_09900</name>
</gene>
<dbReference type="Pfam" id="PF14486">
    <property type="entry name" value="DUF4432"/>
    <property type="match status" value="1"/>
</dbReference>
<evidence type="ECO:0000313" key="1">
    <source>
        <dbReference type="EMBL" id="HHV67938.1"/>
    </source>
</evidence>
<dbReference type="InterPro" id="IPR011013">
    <property type="entry name" value="Gal_mutarotase_sf_dom"/>
</dbReference>
<dbReference type="EMBL" id="DUMN01000294">
    <property type="protein sequence ID" value="HHV67938.1"/>
    <property type="molecule type" value="Genomic_DNA"/>
</dbReference>
<evidence type="ECO:0000313" key="2">
    <source>
        <dbReference type="Proteomes" id="UP000551563"/>
    </source>
</evidence>
<dbReference type="GO" id="GO:0030246">
    <property type="term" value="F:carbohydrate binding"/>
    <property type="evidence" value="ECO:0007669"/>
    <property type="project" value="InterPro"/>
</dbReference>
<dbReference type="Gene3D" id="2.70.98.10">
    <property type="match status" value="1"/>
</dbReference>
<organism evidence="1 2">
    <name type="scientific">Brucella intermedia</name>
    <dbReference type="NCBI Taxonomy" id="94625"/>
    <lineage>
        <taxon>Bacteria</taxon>
        <taxon>Pseudomonadati</taxon>
        <taxon>Pseudomonadota</taxon>
        <taxon>Alphaproteobacteria</taxon>
        <taxon>Hyphomicrobiales</taxon>
        <taxon>Brucellaceae</taxon>
        <taxon>Brucella/Ochrobactrum group</taxon>
        <taxon>Brucella</taxon>
    </lineage>
</organism>
<dbReference type="SUPFAM" id="SSF74650">
    <property type="entry name" value="Galactose mutarotase-like"/>
    <property type="match status" value="1"/>
</dbReference>
<dbReference type="Proteomes" id="UP000551563">
    <property type="component" value="Unassembled WGS sequence"/>
</dbReference>
<dbReference type="CDD" id="cd09269">
    <property type="entry name" value="deoxyribose_mutarotase"/>
    <property type="match status" value="1"/>
</dbReference>
<dbReference type="AlphaFoldDB" id="A0A7V6PBM2"/>
<accession>A0A7V6PBM2</accession>
<comment type="caution">
    <text evidence="1">The sequence shown here is derived from an EMBL/GenBank/DDBJ whole genome shotgun (WGS) entry which is preliminary data.</text>
</comment>
<dbReference type="GO" id="GO:0003824">
    <property type="term" value="F:catalytic activity"/>
    <property type="evidence" value="ECO:0007669"/>
    <property type="project" value="InterPro"/>
</dbReference>
<protein>
    <submittedName>
        <fullName evidence="1">DUF4432 family protein</fullName>
    </submittedName>
</protein>
<sequence>MQNIGQDIEFHLRRQDFVEQPHVIANTYGVSVTAFRYPSGIEALLVENERGNIIVLPFMGQMIWGAEFDGVDLTMGNSFSMPRPATTIVETYGCFAFHSGILRNGCPSPQDNHLLHGEMACAKMDKAGLLFGHDARGAFVEITGEYEYVMGFGAHYLARPSVRLHADETLFDITMDVENLSSAPMELMYMCHVNFAYAEGARIVQPVPYTPDHVQVRTAVPGHVTPNDDYLSLIDELASDPAAMEVLDEPERYHPEQVFYIRGLPKDADGNTHLMMQLPEGDGFGISYPTEIFPKTVRWILVNGDAQVTAFALPSTCEPEGYLAEKAKNNVQVLAPGKRAVFPVRVGYLDTTAAEQFEATIRAL</sequence>
<dbReference type="RefSeq" id="WP_278501136.1">
    <property type="nucleotide sequence ID" value="NZ_CP122439.1"/>
</dbReference>
<proteinExistence type="predicted"/>
<dbReference type="InterPro" id="IPR027839">
    <property type="entry name" value="DUF4432"/>
</dbReference>